<evidence type="ECO:0000256" key="1">
    <source>
        <dbReference type="ARBA" id="ARBA00004141"/>
    </source>
</evidence>
<dbReference type="EMBL" id="KZ995653">
    <property type="protein sequence ID" value="RKO90240.1"/>
    <property type="molecule type" value="Genomic_DNA"/>
</dbReference>
<feature type="transmembrane region" description="Helical" evidence="7">
    <location>
        <begin position="50"/>
        <end position="68"/>
    </location>
</feature>
<dbReference type="InterPro" id="IPR022764">
    <property type="entry name" value="Peptidase_S54_rhomboid_dom"/>
</dbReference>
<evidence type="ECO:0000256" key="3">
    <source>
        <dbReference type="ARBA" id="ARBA00022692"/>
    </source>
</evidence>
<feature type="transmembrane region" description="Helical" evidence="7">
    <location>
        <begin position="80"/>
        <end position="102"/>
    </location>
</feature>
<evidence type="ECO:0000313" key="10">
    <source>
        <dbReference type="EMBL" id="RKO90240.1"/>
    </source>
</evidence>
<evidence type="ECO:0000256" key="4">
    <source>
        <dbReference type="ARBA" id="ARBA00022801"/>
    </source>
</evidence>
<evidence type="ECO:0000256" key="7">
    <source>
        <dbReference type="SAM" id="Phobius"/>
    </source>
</evidence>
<dbReference type="PANTHER" id="PTHR43731:SF14">
    <property type="entry name" value="PRESENILIN-ASSOCIATED RHOMBOID-LIKE PROTEIN, MITOCHONDRIAL"/>
    <property type="match status" value="1"/>
</dbReference>
<evidence type="ECO:0000313" key="11">
    <source>
        <dbReference type="Proteomes" id="UP000269721"/>
    </source>
</evidence>
<comment type="subcellular location">
    <subcellularLocation>
        <location evidence="1">Membrane</location>
        <topology evidence="1">Multi-pass membrane protein</topology>
    </subcellularLocation>
</comment>
<evidence type="ECO:0000256" key="6">
    <source>
        <dbReference type="ARBA" id="ARBA00023136"/>
    </source>
</evidence>
<keyword evidence="11" id="KW-1185">Reference proteome</keyword>
<evidence type="ECO:0000259" key="9">
    <source>
        <dbReference type="Pfam" id="PF01694"/>
    </source>
</evidence>
<feature type="chain" id="PRO_5021023125" description="Peptidase S54 rhomboid domain-containing protein" evidence="8">
    <location>
        <begin position="20"/>
        <end position="214"/>
    </location>
</feature>
<sequence length="214" mass="23563">SIIALNVVVFALWRVPALAGYNGFMTRHFTHLPSSSRAYTLLTSAFSHESLVHIGVNMYALAGFLPALQIKGFGSTEQTLAFYVAAAVVASLGSHLVSALWLSRLGMLKPSLGASGAIWAVLISYSIISPDSRIGIVFLPGTDFAMSDLVPALVCLDIAGLVMRWQMFDHAAHLAGAAFGYWYLTYGRDLWVRGQLWLDEKKIEEDRTRRRGQW</sequence>
<dbReference type="InterPro" id="IPR035952">
    <property type="entry name" value="Rhomboid-like_sf"/>
</dbReference>
<dbReference type="InterPro" id="IPR050925">
    <property type="entry name" value="Rhomboid_protease_S54"/>
</dbReference>
<proteinExistence type="inferred from homology"/>
<gene>
    <name evidence="10" type="ORF">BDK51DRAFT_17195</name>
</gene>
<dbReference type="Proteomes" id="UP000269721">
    <property type="component" value="Unassembled WGS sequence"/>
</dbReference>
<dbReference type="GO" id="GO:0006465">
    <property type="term" value="P:signal peptide processing"/>
    <property type="evidence" value="ECO:0007669"/>
    <property type="project" value="TreeGrafter"/>
</dbReference>
<organism evidence="10 11">
    <name type="scientific">Blyttiomyces helicus</name>
    <dbReference type="NCBI Taxonomy" id="388810"/>
    <lineage>
        <taxon>Eukaryota</taxon>
        <taxon>Fungi</taxon>
        <taxon>Fungi incertae sedis</taxon>
        <taxon>Chytridiomycota</taxon>
        <taxon>Chytridiomycota incertae sedis</taxon>
        <taxon>Chytridiomycetes</taxon>
        <taxon>Chytridiomycetes incertae sedis</taxon>
        <taxon>Blyttiomyces</taxon>
    </lineage>
</organism>
<keyword evidence="8" id="KW-0732">Signal</keyword>
<keyword evidence="3 7" id="KW-0812">Transmembrane</keyword>
<keyword evidence="4" id="KW-0378">Hydrolase</keyword>
<name>A0A4P9WGR9_9FUNG</name>
<reference evidence="11" key="1">
    <citation type="journal article" date="2018" name="Nat. Microbiol.">
        <title>Leveraging single-cell genomics to expand the fungal tree of life.</title>
        <authorList>
            <person name="Ahrendt S.R."/>
            <person name="Quandt C.A."/>
            <person name="Ciobanu D."/>
            <person name="Clum A."/>
            <person name="Salamov A."/>
            <person name="Andreopoulos B."/>
            <person name="Cheng J.F."/>
            <person name="Woyke T."/>
            <person name="Pelin A."/>
            <person name="Henrissat B."/>
            <person name="Reynolds N.K."/>
            <person name="Benny G.L."/>
            <person name="Smith M.E."/>
            <person name="James T.Y."/>
            <person name="Grigoriev I.V."/>
        </authorList>
    </citation>
    <scope>NUCLEOTIDE SEQUENCE [LARGE SCALE GENOMIC DNA]</scope>
</reference>
<dbReference type="PANTHER" id="PTHR43731">
    <property type="entry name" value="RHOMBOID PROTEASE"/>
    <property type="match status" value="1"/>
</dbReference>
<dbReference type="Gene3D" id="1.20.1540.10">
    <property type="entry name" value="Rhomboid-like"/>
    <property type="match status" value="1"/>
</dbReference>
<dbReference type="SUPFAM" id="SSF144091">
    <property type="entry name" value="Rhomboid-like"/>
    <property type="match status" value="1"/>
</dbReference>
<evidence type="ECO:0000256" key="2">
    <source>
        <dbReference type="ARBA" id="ARBA00009045"/>
    </source>
</evidence>
<feature type="non-terminal residue" evidence="10">
    <location>
        <position position="1"/>
    </location>
</feature>
<evidence type="ECO:0000256" key="5">
    <source>
        <dbReference type="ARBA" id="ARBA00022989"/>
    </source>
</evidence>
<feature type="signal peptide" evidence="8">
    <location>
        <begin position="1"/>
        <end position="19"/>
    </location>
</feature>
<dbReference type="AlphaFoldDB" id="A0A4P9WGR9"/>
<keyword evidence="5 7" id="KW-1133">Transmembrane helix</keyword>
<accession>A0A4P9WGR9</accession>
<dbReference type="GO" id="GO:0016020">
    <property type="term" value="C:membrane"/>
    <property type="evidence" value="ECO:0007669"/>
    <property type="project" value="UniProtKB-SubCell"/>
</dbReference>
<dbReference type="GO" id="GO:0004252">
    <property type="term" value="F:serine-type endopeptidase activity"/>
    <property type="evidence" value="ECO:0007669"/>
    <property type="project" value="InterPro"/>
</dbReference>
<dbReference type="OrthoDB" id="10260614at2759"/>
<feature type="domain" description="Peptidase S54 rhomboid" evidence="9">
    <location>
        <begin position="37"/>
        <end position="186"/>
    </location>
</feature>
<comment type="similarity">
    <text evidence="2">Belongs to the peptidase S54 family.</text>
</comment>
<dbReference type="Pfam" id="PF01694">
    <property type="entry name" value="Rhomboid"/>
    <property type="match status" value="1"/>
</dbReference>
<evidence type="ECO:0000256" key="8">
    <source>
        <dbReference type="SAM" id="SignalP"/>
    </source>
</evidence>
<protein>
    <recommendedName>
        <fullName evidence="9">Peptidase S54 rhomboid domain-containing protein</fullName>
    </recommendedName>
</protein>
<keyword evidence="6 7" id="KW-0472">Membrane</keyword>
<feature type="transmembrane region" description="Helical" evidence="7">
    <location>
        <begin position="108"/>
        <end position="128"/>
    </location>
</feature>